<reference evidence="1" key="2">
    <citation type="submission" date="2023-06" db="EMBL/GenBank/DDBJ databases">
        <authorList>
            <person name="Ma L."/>
            <person name="Liu K.-W."/>
            <person name="Li Z."/>
            <person name="Hsiao Y.-Y."/>
            <person name="Qi Y."/>
            <person name="Fu T."/>
            <person name="Tang G."/>
            <person name="Zhang D."/>
            <person name="Sun W.-H."/>
            <person name="Liu D.-K."/>
            <person name="Li Y."/>
            <person name="Chen G.-Z."/>
            <person name="Liu X.-D."/>
            <person name="Liao X.-Y."/>
            <person name="Jiang Y.-T."/>
            <person name="Yu X."/>
            <person name="Hao Y."/>
            <person name="Huang J."/>
            <person name="Zhao X.-W."/>
            <person name="Ke S."/>
            <person name="Chen Y.-Y."/>
            <person name="Wu W.-L."/>
            <person name="Hsu J.-L."/>
            <person name="Lin Y.-F."/>
            <person name="Huang M.-D."/>
            <person name="Li C.-Y."/>
            <person name="Huang L."/>
            <person name="Wang Z.-W."/>
            <person name="Zhao X."/>
            <person name="Zhong W.-Y."/>
            <person name="Peng D.-H."/>
            <person name="Ahmad S."/>
            <person name="Lan S."/>
            <person name="Zhang J.-S."/>
            <person name="Tsai W.-C."/>
            <person name="Van De Peer Y."/>
            <person name="Liu Z.-J."/>
        </authorList>
    </citation>
    <scope>NUCLEOTIDE SEQUENCE</scope>
    <source>
        <strain evidence="1">SCP</strain>
        <tissue evidence="1">Leaves</tissue>
    </source>
</reference>
<dbReference type="EMBL" id="JAUJYN010000003">
    <property type="protein sequence ID" value="KAK1276172.1"/>
    <property type="molecule type" value="Genomic_DNA"/>
</dbReference>
<dbReference type="AlphaFoldDB" id="A0AAV9BJ59"/>
<proteinExistence type="predicted"/>
<gene>
    <name evidence="1" type="ORF">QJS04_geneDACA001561</name>
</gene>
<evidence type="ECO:0000313" key="2">
    <source>
        <dbReference type="Proteomes" id="UP001179952"/>
    </source>
</evidence>
<dbReference type="Proteomes" id="UP001179952">
    <property type="component" value="Unassembled WGS sequence"/>
</dbReference>
<organism evidence="1 2">
    <name type="scientific">Acorus gramineus</name>
    <name type="common">Dwarf sweet flag</name>
    <dbReference type="NCBI Taxonomy" id="55184"/>
    <lineage>
        <taxon>Eukaryota</taxon>
        <taxon>Viridiplantae</taxon>
        <taxon>Streptophyta</taxon>
        <taxon>Embryophyta</taxon>
        <taxon>Tracheophyta</taxon>
        <taxon>Spermatophyta</taxon>
        <taxon>Magnoliopsida</taxon>
        <taxon>Liliopsida</taxon>
        <taxon>Acoraceae</taxon>
        <taxon>Acorus</taxon>
    </lineage>
</organism>
<accession>A0AAV9BJ59</accession>
<name>A0AAV9BJ59_ACOGR</name>
<dbReference type="GO" id="GO:0006508">
    <property type="term" value="P:proteolysis"/>
    <property type="evidence" value="ECO:0007669"/>
    <property type="project" value="InterPro"/>
</dbReference>
<comment type="caution">
    <text evidence="1">The sequence shown here is derived from an EMBL/GenBank/DDBJ whole genome shotgun (WGS) entry which is preliminary data.</text>
</comment>
<dbReference type="GO" id="GO:0004252">
    <property type="term" value="F:serine-type endopeptidase activity"/>
    <property type="evidence" value="ECO:0007669"/>
    <property type="project" value="InterPro"/>
</dbReference>
<dbReference type="SUPFAM" id="SSF52743">
    <property type="entry name" value="Subtilisin-like"/>
    <property type="match status" value="1"/>
</dbReference>
<sequence length="115" mass="12662">MKLGGDLRAVANEGDLFEVEAHAYPPYFIEIHSCARFFSNGYESVAGPLSIQFPLDFDGHGTHPLSTVASCPFRRASIFDDQGGCFDADILAAFDVDDLVAFDVEIHLCWVCIKM</sequence>
<reference evidence="1" key="1">
    <citation type="journal article" date="2023" name="Nat. Commun.">
        <title>Diploid and tetraploid genomes of Acorus and the evolution of monocots.</title>
        <authorList>
            <person name="Ma L."/>
            <person name="Liu K.W."/>
            <person name="Li Z."/>
            <person name="Hsiao Y.Y."/>
            <person name="Qi Y."/>
            <person name="Fu T."/>
            <person name="Tang G.D."/>
            <person name="Zhang D."/>
            <person name="Sun W.H."/>
            <person name="Liu D.K."/>
            <person name="Li Y."/>
            <person name="Chen G.Z."/>
            <person name="Liu X.D."/>
            <person name="Liao X.Y."/>
            <person name="Jiang Y.T."/>
            <person name="Yu X."/>
            <person name="Hao Y."/>
            <person name="Huang J."/>
            <person name="Zhao X.W."/>
            <person name="Ke S."/>
            <person name="Chen Y.Y."/>
            <person name="Wu W.L."/>
            <person name="Hsu J.L."/>
            <person name="Lin Y.F."/>
            <person name="Huang M.D."/>
            <person name="Li C.Y."/>
            <person name="Huang L."/>
            <person name="Wang Z.W."/>
            <person name="Zhao X."/>
            <person name="Zhong W.Y."/>
            <person name="Peng D.H."/>
            <person name="Ahmad S."/>
            <person name="Lan S."/>
            <person name="Zhang J.S."/>
            <person name="Tsai W.C."/>
            <person name="Van de Peer Y."/>
            <person name="Liu Z.J."/>
        </authorList>
    </citation>
    <scope>NUCLEOTIDE SEQUENCE</scope>
    <source>
        <strain evidence="1">SCP</strain>
    </source>
</reference>
<keyword evidence="2" id="KW-1185">Reference proteome</keyword>
<dbReference type="InterPro" id="IPR036852">
    <property type="entry name" value="Peptidase_S8/S53_dom_sf"/>
</dbReference>
<protein>
    <submittedName>
        <fullName evidence="1">Uncharacterized protein</fullName>
    </submittedName>
</protein>
<evidence type="ECO:0000313" key="1">
    <source>
        <dbReference type="EMBL" id="KAK1276172.1"/>
    </source>
</evidence>